<dbReference type="Gene3D" id="3.40.630.30">
    <property type="match status" value="1"/>
</dbReference>
<dbReference type="SUPFAM" id="SSF55729">
    <property type="entry name" value="Acyl-CoA N-acyltransferases (Nat)"/>
    <property type="match status" value="1"/>
</dbReference>
<comment type="similarity">
    <text evidence="1">Belongs to the glycine N-acyltransferase family.</text>
</comment>
<dbReference type="Proteomes" id="UP000835052">
    <property type="component" value="Unassembled WGS sequence"/>
</dbReference>
<sequence>MLTFHNTPQSLKKVLPGLFERDKLFVYYPVKFEIEGRFPTTKALLHSGTTDDCTYYFLNHKHTYTKDQHMMLFDGDFNGDDFTLFFHEYCKKYDFYKNMPCTLADERLTPLILEHFDAQNVKYNVEKFPFYFFYMTDEMIENMRHEKLPILPEGFRYDSVNAKEDAELMFKYWEWAEEGGLEYIRETLRRFPSVCIRKGREIVAFAAIEDYASVGRYFVFEEYRNRGFGAAIEKAIVSLAIRDGIVPNKWVETTNDLGISLTKKNSLFDHLKKPDGDPRLLDFLIFTPAS</sequence>
<evidence type="ECO:0000259" key="2">
    <source>
        <dbReference type="PROSITE" id="PS51186"/>
    </source>
</evidence>
<evidence type="ECO:0000313" key="4">
    <source>
        <dbReference type="Proteomes" id="UP000835052"/>
    </source>
</evidence>
<proteinExistence type="inferred from homology"/>
<dbReference type="InterPro" id="IPR000182">
    <property type="entry name" value="GNAT_dom"/>
</dbReference>
<keyword evidence="1" id="KW-0012">Acyltransferase</keyword>
<dbReference type="EC" id="2.3.1.-" evidence="1"/>
<gene>
    <name evidence="3" type="ORF">CAUJ_LOCUS7727</name>
</gene>
<feature type="domain" description="N-acetyltransferase" evidence="2">
    <location>
        <begin position="138"/>
        <end position="290"/>
    </location>
</feature>
<dbReference type="PROSITE" id="PS51186">
    <property type="entry name" value="GNAT"/>
    <property type="match status" value="1"/>
</dbReference>
<reference evidence="3" key="1">
    <citation type="submission" date="2020-10" db="EMBL/GenBank/DDBJ databases">
        <authorList>
            <person name="Kikuchi T."/>
        </authorList>
    </citation>
    <scope>NUCLEOTIDE SEQUENCE</scope>
    <source>
        <strain evidence="3">NKZ352</strain>
    </source>
</reference>
<evidence type="ECO:0000313" key="3">
    <source>
        <dbReference type="EMBL" id="CAD6191808.1"/>
    </source>
</evidence>
<dbReference type="CDD" id="cd04301">
    <property type="entry name" value="NAT_SF"/>
    <property type="match status" value="1"/>
</dbReference>
<dbReference type="EMBL" id="CAJGYM010000023">
    <property type="protein sequence ID" value="CAD6191808.1"/>
    <property type="molecule type" value="Genomic_DNA"/>
</dbReference>
<keyword evidence="1" id="KW-0808">Transferase</keyword>
<dbReference type="GO" id="GO:0005739">
    <property type="term" value="C:mitochondrion"/>
    <property type="evidence" value="ECO:0007669"/>
    <property type="project" value="InterPro"/>
</dbReference>
<dbReference type="PANTHER" id="PTHR15298">
    <property type="entry name" value="L-COA N-ACYLTRANSFERASE-RELATED"/>
    <property type="match status" value="1"/>
</dbReference>
<dbReference type="GO" id="GO:0047961">
    <property type="term" value="F:glycine N-acyltransferase activity"/>
    <property type="evidence" value="ECO:0007669"/>
    <property type="project" value="InterPro"/>
</dbReference>
<name>A0A8S1HBJ4_9PELO</name>
<protein>
    <recommendedName>
        <fullName evidence="1">Glycine N-acyltransferase-like protein</fullName>
        <ecNumber evidence="1">2.3.1.-</ecNumber>
    </recommendedName>
</protein>
<organism evidence="3 4">
    <name type="scientific">Caenorhabditis auriculariae</name>
    <dbReference type="NCBI Taxonomy" id="2777116"/>
    <lineage>
        <taxon>Eukaryota</taxon>
        <taxon>Metazoa</taxon>
        <taxon>Ecdysozoa</taxon>
        <taxon>Nematoda</taxon>
        <taxon>Chromadorea</taxon>
        <taxon>Rhabditida</taxon>
        <taxon>Rhabditina</taxon>
        <taxon>Rhabditomorpha</taxon>
        <taxon>Rhabditoidea</taxon>
        <taxon>Rhabditidae</taxon>
        <taxon>Peloderinae</taxon>
        <taxon>Caenorhabditis</taxon>
    </lineage>
</organism>
<accession>A0A8S1HBJ4</accession>
<dbReference type="InterPro" id="IPR010313">
    <property type="entry name" value="Glycine_N-acyltransferase"/>
</dbReference>
<dbReference type="AlphaFoldDB" id="A0A8S1HBJ4"/>
<comment type="caution">
    <text evidence="3">The sequence shown here is derived from an EMBL/GenBank/DDBJ whole genome shotgun (WGS) entry which is preliminary data.</text>
</comment>
<keyword evidence="4" id="KW-1185">Reference proteome</keyword>
<dbReference type="OrthoDB" id="7305308at2759"/>
<dbReference type="InterPro" id="IPR016181">
    <property type="entry name" value="Acyl_CoA_acyltransferase"/>
</dbReference>
<evidence type="ECO:0000256" key="1">
    <source>
        <dbReference type="RuleBase" id="RU368002"/>
    </source>
</evidence>
<dbReference type="PANTHER" id="PTHR15298:SF1">
    <property type="entry name" value="GLYCINE N-ACYLTRANSFERASE-LIKE PROTEIN"/>
    <property type="match status" value="1"/>
</dbReference>